<keyword evidence="3" id="KW-1185">Reference proteome</keyword>
<accession>M1DDX7</accession>
<reference evidence="2" key="2">
    <citation type="submission" date="2015-06" db="UniProtKB">
        <authorList>
            <consortium name="EnsemblPlants"/>
        </authorList>
    </citation>
    <scope>IDENTIFICATION</scope>
    <source>
        <strain evidence="2">DM1-3 516 R44</strain>
    </source>
</reference>
<dbReference type="InParanoid" id="M1DDX7"/>
<dbReference type="EnsemblPlants" id="PGSC0003DMT400087480">
    <property type="protein sequence ID" value="PGSC0003DMT400087480"/>
    <property type="gene ID" value="PGSC0003DMG400037051"/>
</dbReference>
<feature type="compositionally biased region" description="Basic and acidic residues" evidence="1">
    <location>
        <begin position="1"/>
        <end position="11"/>
    </location>
</feature>
<dbReference type="AlphaFoldDB" id="M1DDX7"/>
<organism evidence="2 3">
    <name type="scientific">Solanum tuberosum</name>
    <name type="common">Potato</name>
    <dbReference type="NCBI Taxonomy" id="4113"/>
    <lineage>
        <taxon>Eukaryota</taxon>
        <taxon>Viridiplantae</taxon>
        <taxon>Streptophyta</taxon>
        <taxon>Embryophyta</taxon>
        <taxon>Tracheophyta</taxon>
        <taxon>Spermatophyta</taxon>
        <taxon>Magnoliopsida</taxon>
        <taxon>eudicotyledons</taxon>
        <taxon>Gunneridae</taxon>
        <taxon>Pentapetalae</taxon>
        <taxon>asterids</taxon>
        <taxon>lamiids</taxon>
        <taxon>Solanales</taxon>
        <taxon>Solanaceae</taxon>
        <taxon>Solanoideae</taxon>
        <taxon>Solaneae</taxon>
        <taxon>Solanum</taxon>
    </lineage>
</organism>
<sequence>MTSASGRHEVQLEIVNPSPMSTHSARESEWVKAKVVLPVASGCPRGTGLKRVRVGRHEVQLERVNPSPISTHSARESEWVKTEVKVWKVNEKCILVSQRSSQRIAEEVGDANLDRRWTKDNFKVESVKLGVPRKLLVNRRPGRRLRSSPPFGPLV</sequence>
<dbReference type="HOGENOM" id="CLU_143143_0_0_1"/>
<proteinExistence type="predicted"/>
<dbReference type="PaxDb" id="4113-PGSC0003DMT400087480"/>
<evidence type="ECO:0000313" key="2">
    <source>
        <dbReference type="EnsemblPlants" id="PGSC0003DMT400087480"/>
    </source>
</evidence>
<name>M1DDX7_SOLTU</name>
<evidence type="ECO:0000256" key="1">
    <source>
        <dbReference type="SAM" id="MobiDB-lite"/>
    </source>
</evidence>
<feature type="region of interest" description="Disordered" evidence="1">
    <location>
        <begin position="1"/>
        <end position="25"/>
    </location>
</feature>
<dbReference type="Gramene" id="PGSC0003DMT400087480">
    <property type="protein sequence ID" value="PGSC0003DMT400087480"/>
    <property type="gene ID" value="PGSC0003DMG400037051"/>
</dbReference>
<dbReference type="Proteomes" id="UP000011115">
    <property type="component" value="Unassembled WGS sequence"/>
</dbReference>
<protein>
    <submittedName>
        <fullName evidence="2">Uncharacterized protein</fullName>
    </submittedName>
</protein>
<reference evidence="3" key="1">
    <citation type="journal article" date="2011" name="Nature">
        <title>Genome sequence and analysis of the tuber crop potato.</title>
        <authorList>
            <consortium name="The Potato Genome Sequencing Consortium"/>
        </authorList>
    </citation>
    <scope>NUCLEOTIDE SEQUENCE [LARGE SCALE GENOMIC DNA]</scope>
    <source>
        <strain evidence="3">cv. DM1-3 516 R44</strain>
    </source>
</reference>
<evidence type="ECO:0000313" key="3">
    <source>
        <dbReference type="Proteomes" id="UP000011115"/>
    </source>
</evidence>